<protein>
    <submittedName>
        <fullName evidence="1">Uncharacterized protein</fullName>
    </submittedName>
</protein>
<sequence>MQYFTLQQLQIMNSTSKWNNRILLPNIAYDPNKKFKIHATWKADLNGRYWQAIRVERIITNEVKKIYNLM</sequence>
<name>A0A6C0C1N9_9ZZZZ</name>
<evidence type="ECO:0000313" key="1">
    <source>
        <dbReference type="EMBL" id="QHS98537.1"/>
    </source>
</evidence>
<proteinExistence type="predicted"/>
<accession>A0A6C0C1N9</accession>
<dbReference type="AlphaFoldDB" id="A0A6C0C1N9"/>
<reference evidence="1" key="1">
    <citation type="journal article" date="2020" name="Nature">
        <title>Giant virus diversity and host interactions through global metagenomics.</title>
        <authorList>
            <person name="Schulz F."/>
            <person name="Roux S."/>
            <person name="Paez-Espino D."/>
            <person name="Jungbluth S."/>
            <person name="Walsh D.A."/>
            <person name="Denef V.J."/>
            <person name="McMahon K.D."/>
            <person name="Konstantinidis K.T."/>
            <person name="Eloe-Fadrosh E.A."/>
            <person name="Kyrpides N.C."/>
            <person name="Woyke T."/>
        </authorList>
    </citation>
    <scope>NUCLEOTIDE SEQUENCE</scope>
    <source>
        <strain evidence="1">GVMAG-M-3300020185-18</strain>
    </source>
</reference>
<organism evidence="1">
    <name type="scientific">viral metagenome</name>
    <dbReference type="NCBI Taxonomy" id="1070528"/>
    <lineage>
        <taxon>unclassified sequences</taxon>
        <taxon>metagenomes</taxon>
        <taxon>organismal metagenomes</taxon>
    </lineage>
</organism>
<dbReference type="EMBL" id="MN739318">
    <property type="protein sequence ID" value="QHS98537.1"/>
    <property type="molecule type" value="Genomic_DNA"/>
</dbReference>